<protein>
    <submittedName>
        <fullName evidence="2">DUF2500 family protein</fullName>
    </submittedName>
</protein>
<name>A0A9X2S9I1_9BACL</name>
<evidence type="ECO:0000313" key="3">
    <source>
        <dbReference type="Proteomes" id="UP001141950"/>
    </source>
</evidence>
<keyword evidence="1" id="KW-1133">Transmembrane helix</keyword>
<evidence type="ECO:0000256" key="1">
    <source>
        <dbReference type="SAM" id="Phobius"/>
    </source>
</evidence>
<keyword evidence="1" id="KW-0472">Membrane</keyword>
<dbReference type="Proteomes" id="UP001141950">
    <property type="component" value="Unassembled WGS sequence"/>
</dbReference>
<sequence length="124" mass="14721">MTIERIAALCMIIIISSLFGLMIYRDRQIRRREEKLAIEIARAKVIRKREETIEPDRRIPKVTLYFVTFEVRGEAVEFPIKSDVRYEELRVGQEGILHFKRKNWSTTFLAFHEDGHGRSRAYGH</sequence>
<gene>
    <name evidence="2" type="ORF">NQZ67_02685</name>
</gene>
<keyword evidence="1" id="KW-0812">Transmembrane</keyword>
<feature type="transmembrane region" description="Helical" evidence="1">
    <location>
        <begin position="6"/>
        <end position="24"/>
    </location>
</feature>
<comment type="caution">
    <text evidence="2">The sequence shown here is derived from an EMBL/GenBank/DDBJ whole genome shotgun (WGS) entry which is preliminary data.</text>
</comment>
<dbReference type="RefSeq" id="WP_257442503.1">
    <property type="nucleotide sequence ID" value="NZ_JANIPJ010000002.1"/>
</dbReference>
<organism evidence="2 3">
    <name type="scientific">Paenibacillus soyae</name>
    <dbReference type="NCBI Taxonomy" id="2969249"/>
    <lineage>
        <taxon>Bacteria</taxon>
        <taxon>Bacillati</taxon>
        <taxon>Bacillota</taxon>
        <taxon>Bacilli</taxon>
        <taxon>Bacillales</taxon>
        <taxon>Paenibacillaceae</taxon>
        <taxon>Paenibacillus</taxon>
    </lineage>
</organism>
<dbReference type="EMBL" id="JANIPJ010000002">
    <property type="protein sequence ID" value="MCR2802777.1"/>
    <property type="molecule type" value="Genomic_DNA"/>
</dbReference>
<dbReference type="Gene3D" id="2.40.50.660">
    <property type="match status" value="1"/>
</dbReference>
<evidence type="ECO:0000313" key="2">
    <source>
        <dbReference type="EMBL" id="MCR2802777.1"/>
    </source>
</evidence>
<keyword evidence="3" id="KW-1185">Reference proteome</keyword>
<reference evidence="2" key="1">
    <citation type="submission" date="2022-08" db="EMBL/GenBank/DDBJ databases">
        <title>The genomic sequence of strain Paenibacillus sp. SCIV0701.</title>
        <authorList>
            <person name="Zhao H."/>
        </authorList>
    </citation>
    <scope>NUCLEOTIDE SEQUENCE</scope>
    <source>
        <strain evidence="2">SCIV0701</strain>
    </source>
</reference>
<proteinExistence type="predicted"/>
<dbReference type="Pfam" id="PF10694">
    <property type="entry name" value="DUF2500"/>
    <property type="match status" value="1"/>
</dbReference>
<dbReference type="AlphaFoldDB" id="A0A9X2S9I1"/>
<dbReference type="InterPro" id="IPR019635">
    <property type="entry name" value="DUF2500"/>
</dbReference>
<accession>A0A9X2S9I1</accession>